<dbReference type="InterPro" id="IPR050500">
    <property type="entry name" value="Phos_Acetyltrans/Butyryltrans"/>
</dbReference>
<dbReference type="Pfam" id="PF13500">
    <property type="entry name" value="AAA_26"/>
    <property type="match status" value="1"/>
</dbReference>
<evidence type="ECO:0000313" key="3">
    <source>
        <dbReference type="EMBL" id="GFM35224.1"/>
    </source>
</evidence>
<accession>A0A7J0BQ88</accession>
<comment type="subunit">
    <text evidence="1">Homohexamer.</text>
</comment>
<dbReference type="SUPFAM" id="SSF75138">
    <property type="entry name" value="HprK N-terminal domain-like"/>
    <property type="match status" value="1"/>
</dbReference>
<gene>
    <name evidence="3" type="ORF">DSM101010T_35890</name>
</gene>
<evidence type="ECO:0000256" key="1">
    <source>
        <dbReference type="ARBA" id="ARBA00011643"/>
    </source>
</evidence>
<dbReference type="AlphaFoldDB" id="A0A7J0BQ88"/>
<sequence length="351" mass="38649">MTGIYIGSTNAFAGKNITALALGLALQKQGLRVGYMKPVGALPVTVDEVVGDEDAMLLNEVLGLDAAPDDLTPVIIPRNLRATRLIKTGDCMHNIRTAYEKLSRDKDVMLVCGSGAFLHRGKHRGVDGPAIVRELGLKTILVDRFDNTLHYDAVLSIRELLGDSLLGVLFNDVPELFMRDAEEILVPYLDEQNIKVLGIIPRDPLLNAIKASELAWRLQGKIISGNAQSQRIIEDFLIGTMQVENFMTHFRRQRNSATIVGGDRTDLQLVALEGECPCLILTGNITPSELVRARSEQKGVPVIQVKDDTYTVAKNMETILASQKLRELVKIERAATLVNNVIDLTYIRSAL</sequence>
<dbReference type="InterPro" id="IPR027417">
    <property type="entry name" value="P-loop_NTPase"/>
</dbReference>
<dbReference type="PANTHER" id="PTHR43356:SF2">
    <property type="entry name" value="PHOSPHATE ACETYLTRANSFERASE"/>
    <property type="match status" value="1"/>
</dbReference>
<name>A0A7J0BQ88_9BACT</name>
<proteinExistence type="predicted"/>
<dbReference type="InterPro" id="IPR028979">
    <property type="entry name" value="Ser_kin/Pase_Hpr-like_N_sf"/>
</dbReference>
<organism evidence="3 4">
    <name type="scientific">Desulfovibrio subterraneus</name>
    <dbReference type="NCBI Taxonomy" id="2718620"/>
    <lineage>
        <taxon>Bacteria</taxon>
        <taxon>Pseudomonadati</taxon>
        <taxon>Thermodesulfobacteriota</taxon>
        <taxon>Desulfovibrionia</taxon>
        <taxon>Desulfovibrionales</taxon>
        <taxon>Desulfovibrionaceae</taxon>
        <taxon>Desulfovibrio</taxon>
    </lineage>
</organism>
<comment type="caution">
    <text evidence="3">The sequence shown here is derived from an EMBL/GenBank/DDBJ whole genome shotgun (WGS) entry which is preliminary data.</text>
</comment>
<dbReference type="PANTHER" id="PTHR43356">
    <property type="entry name" value="PHOSPHATE ACETYLTRANSFERASE"/>
    <property type="match status" value="1"/>
</dbReference>
<dbReference type="InterPro" id="IPR010766">
    <property type="entry name" value="DRTGG"/>
</dbReference>
<reference evidence="3 4" key="1">
    <citation type="submission" date="2020-05" db="EMBL/GenBank/DDBJ databases">
        <title>Draft genome sequence of Desulfovibrio sp. strain HN2T.</title>
        <authorList>
            <person name="Ueno A."/>
            <person name="Tamazawa S."/>
            <person name="Tamamura S."/>
            <person name="Murakami T."/>
            <person name="Kiyama T."/>
            <person name="Inomata H."/>
            <person name="Amano Y."/>
            <person name="Miyakawa K."/>
            <person name="Tamaki H."/>
            <person name="Naganuma T."/>
            <person name="Kaneko K."/>
        </authorList>
    </citation>
    <scope>NUCLEOTIDE SEQUENCE [LARGE SCALE GENOMIC DNA]</scope>
    <source>
        <strain evidence="3 4">HN2</strain>
    </source>
</reference>
<dbReference type="RefSeq" id="WP_174406843.1">
    <property type="nucleotide sequence ID" value="NZ_BLVO01000016.1"/>
</dbReference>
<dbReference type="SUPFAM" id="SSF52540">
    <property type="entry name" value="P-loop containing nucleoside triphosphate hydrolases"/>
    <property type="match status" value="1"/>
</dbReference>
<dbReference type="Proteomes" id="UP000503840">
    <property type="component" value="Unassembled WGS sequence"/>
</dbReference>
<dbReference type="Gene3D" id="3.40.1390.20">
    <property type="entry name" value="HprK N-terminal domain-like"/>
    <property type="match status" value="1"/>
</dbReference>
<protein>
    <recommendedName>
        <fullName evidence="2">DRTGG domain-containing protein</fullName>
    </recommendedName>
</protein>
<dbReference type="CDD" id="cd03109">
    <property type="entry name" value="DTBS"/>
    <property type="match status" value="1"/>
</dbReference>
<dbReference type="Gene3D" id="3.40.50.300">
    <property type="entry name" value="P-loop containing nucleotide triphosphate hydrolases"/>
    <property type="match status" value="1"/>
</dbReference>
<dbReference type="EMBL" id="BLVO01000016">
    <property type="protein sequence ID" value="GFM35224.1"/>
    <property type="molecule type" value="Genomic_DNA"/>
</dbReference>
<evidence type="ECO:0000313" key="4">
    <source>
        <dbReference type="Proteomes" id="UP000503840"/>
    </source>
</evidence>
<keyword evidence="4" id="KW-1185">Reference proteome</keyword>
<dbReference type="Pfam" id="PF07085">
    <property type="entry name" value="DRTGG"/>
    <property type="match status" value="1"/>
</dbReference>
<feature type="domain" description="DRTGG" evidence="2">
    <location>
        <begin position="213"/>
        <end position="317"/>
    </location>
</feature>
<evidence type="ECO:0000259" key="2">
    <source>
        <dbReference type="Pfam" id="PF07085"/>
    </source>
</evidence>